<dbReference type="PANTHER" id="PTHR35400:SF3">
    <property type="entry name" value="SLL1072 PROTEIN"/>
    <property type="match status" value="1"/>
</dbReference>
<dbReference type="Pfam" id="PF05685">
    <property type="entry name" value="Uma2"/>
    <property type="match status" value="1"/>
</dbReference>
<evidence type="ECO:0000259" key="2">
    <source>
        <dbReference type="Pfam" id="PF05685"/>
    </source>
</evidence>
<keyword evidence="4" id="KW-1185">Reference proteome</keyword>
<proteinExistence type="predicted"/>
<reference evidence="4" key="1">
    <citation type="journal article" date="2019" name="Int. J. Syst. Evol. Microbiol.">
        <title>The Global Catalogue of Microorganisms (GCM) 10K type strain sequencing project: providing services to taxonomists for standard genome sequencing and annotation.</title>
        <authorList>
            <consortium name="The Broad Institute Genomics Platform"/>
            <consortium name="The Broad Institute Genome Sequencing Center for Infectious Disease"/>
            <person name="Wu L."/>
            <person name="Ma J."/>
        </authorList>
    </citation>
    <scope>NUCLEOTIDE SEQUENCE [LARGE SCALE GENOMIC DNA]</scope>
    <source>
        <strain evidence="4">JCM 4376</strain>
    </source>
</reference>
<sequence length="254" mass="27175">MGALTVDPAPGHGQDWDDLVRICEETDAPEGCKVQLIEGIVTVEPPPSKDHNLTAELLQRRLYGVIPENWGIYQTLGVAMPGRGGIYIPDLVVMPCAAVAGPGNRVPAEEARLVVEITSQANADHDRIGKVHGYAKAGVGLFLLLDPWHSGRPTATLYGEPDGGTYRVLDTVEHGEKLTLPEPFGLTWTPGSSRSAERRRNAPVLPVRPGNASGPPGRKDPSRRAAVMRSGGYALTCRSTRCRSTPTTCCPACP</sequence>
<organism evidence="3 4">
    <name type="scientific">Streptomyces gelaticus</name>
    <dbReference type="NCBI Taxonomy" id="285446"/>
    <lineage>
        <taxon>Bacteria</taxon>
        <taxon>Bacillati</taxon>
        <taxon>Actinomycetota</taxon>
        <taxon>Actinomycetes</taxon>
        <taxon>Kitasatosporales</taxon>
        <taxon>Streptomycetaceae</taxon>
        <taxon>Streptomyces</taxon>
    </lineage>
</organism>
<evidence type="ECO:0000313" key="3">
    <source>
        <dbReference type="EMBL" id="GGV84848.1"/>
    </source>
</evidence>
<dbReference type="EMBL" id="BMTF01000008">
    <property type="protein sequence ID" value="GGV84848.1"/>
    <property type="molecule type" value="Genomic_DNA"/>
</dbReference>
<evidence type="ECO:0000313" key="4">
    <source>
        <dbReference type="Proteomes" id="UP000660675"/>
    </source>
</evidence>
<dbReference type="SUPFAM" id="SSF52980">
    <property type="entry name" value="Restriction endonuclease-like"/>
    <property type="match status" value="1"/>
</dbReference>
<dbReference type="Proteomes" id="UP000660675">
    <property type="component" value="Unassembled WGS sequence"/>
</dbReference>
<dbReference type="CDD" id="cd06260">
    <property type="entry name" value="DUF820-like"/>
    <property type="match status" value="1"/>
</dbReference>
<dbReference type="InterPro" id="IPR012296">
    <property type="entry name" value="Nuclease_put_TT1808"/>
</dbReference>
<accession>A0ABQ2VYI5</accession>
<name>A0ABQ2VYI5_9ACTN</name>
<dbReference type="InterPro" id="IPR011335">
    <property type="entry name" value="Restrct_endonuc-II-like"/>
</dbReference>
<comment type="caution">
    <text evidence="3">The sequence shown here is derived from an EMBL/GenBank/DDBJ whole genome shotgun (WGS) entry which is preliminary data.</text>
</comment>
<protein>
    <recommendedName>
        <fullName evidence="2">Putative restriction endonuclease domain-containing protein</fullName>
    </recommendedName>
</protein>
<feature type="region of interest" description="Disordered" evidence="1">
    <location>
        <begin position="183"/>
        <end position="225"/>
    </location>
</feature>
<dbReference type="InterPro" id="IPR008538">
    <property type="entry name" value="Uma2"/>
</dbReference>
<dbReference type="Gene3D" id="3.90.1570.10">
    <property type="entry name" value="tt1808, chain A"/>
    <property type="match status" value="1"/>
</dbReference>
<gene>
    <name evidence="3" type="ORF">GCM10015535_30690</name>
</gene>
<dbReference type="PANTHER" id="PTHR35400">
    <property type="entry name" value="SLR1083 PROTEIN"/>
    <property type="match status" value="1"/>
</dbReference>
<evidence type="ECO:0000256" key="1">
    <source>
        <dbReference type="SAM" id="MobiDB-lite"/>
    </source>
</evidence>
<feature type="domain" description="Putative restriction endonuclease" evidence="2">
    <location>
        <begin position="16"/>
        <end position="187"/>
    </location>
</feature>